<dbReference type="InterPro" id="IPR018201">
    <property type="entry name" value="Ketoacyl_synth_AS"/>
</dbReference>
<dbReference type="InterPro" id="IPR057326">
    <property type="entry name" value="KR_dom"/>
</dbReference>
<dbReference type="Pfam" id="PF00698">
    <property type="entry name" value="Acyl_transf_1"/>
    <property type="match status" value="3"/>
</dbReference>
<dbReference type="InterPro" id="IPR016039">
    <property type="entry name" value="Thiolase-like"/>
</dbReference>
<reference evidence="11 12" key="1">
    <citation type="submission" date="2020-08" db="EMBL/GenBank/DDBJ databases">
        <title>Genomic Encyclopedia of Type Strains, Phase IV (KMG-IV): sequencing the most valuable type-strain genomes for metagenomic binning, comparative biology and taxonomic classification.</title>
        <authorList>
            <person name="Goeker M."/>
        </authorList>
    </citation>
    <scope>NUCLEOTIDE SEQUENCE [LARGE SCALE GENOMIC DNA]</scope>
    <source>
        <strain evidence="11 12">DSM 45615</strain>
    </source>
</reference>
<evidence type="ECO:0000256" key="5">
    <source>
        <dbReference type="ARBA" id="ARBA00023194"/>
    </source>
</evidence>
<feature type="domain" description="Carrier" evidence="9">
    <location>
        <begin position="3041"/>
        <end position="3116"/>
    </location>
</feature>
<dbReference type="Gene3D" id="3.40.50.720">
    <property type="entry name" value="NAD(P)-binding Rossmann-like Domain"/>
    <property type="match status" value="3"/>
</dbReference>
<dbReference type="InterPro" id="IPR016036">
    <property type="entry name" value="Malonyl_transacylase_ACP-bd"/>
</dbReference>
<dbReference type="Pfam" id="PF16197">
    <property type="entry name" value="KAsynt_C_assoc"/>
    <property type="match status" value="2"/>
</dbReference>
<keyword evidence="4 11" id="KW-0808">Transferase</keyword>
<evidence type="ECO:0000259" key="9">
    <source>
        <dbReference type="PROSITE" id="PS50075"/>
    </source>
</evidence>
<dbReference type="PANTHER" id="PTHR43775:SF51">
    <property type="entry name" value="INACTIVE PHENOLPHTHIOCEROL SYNTHESIS POLYKETIDE SYNTHASE TYPE I PKS1-RELATED"/>
    <property type="match status" value="1"/>
</dbReference>
<dbReference type="Pfam" id="PF22621">
    <property type="entry name" value="CurL-like_PKS_C"/>
    <property type="match status" value="1"/>
</dbReference>
<dbReference type="SUPFAM" id="SSF51735">
    <property type="entry name" value="NAD(P)-binding Rossmann-fold domains"/>
    <property type="match status" value="6"/>
</dbReference>
<dbReference type="InterPro" id="IPR020841">
    <property type="entry name" value="PKS_Beta-ketoAc_synthase_dom"/>
</dbReference>
<dbReference type="Pfam" id="PF00109">
    <property type="entry name" value="ketoacyl-synt"/>
    <property type="match status" value="3"/>
</dbReference>
<evidence type="ECO:0000256" key="6">
    <source>
        <dbReference type="ARBA" id="ARBA00023268"/>
    </source>
</evidence>
<dbReference type="GO" id="GO:0033068">
    <property type="term" value="P:macrolide biosynthetic process"/>
    <property type="evidence" value="ECO:0007669"/>
    <property type="project" value="UniProtKB-ARBA"/>
</dbReference>
<sequence>MSNEEKLRDYLKLVTANLQQTRRRLREVEEQSQEPIAIIGMGCRFPGGVQAPEDLWELLTAGTDAVCGLPGTRGWDLDALYDPDPAHPGTSHVRSGGFVHDAGDFDPGFFGISPREALAMDPQQRLLLETSWEALERAGIEPGSLRGSSTGVFAGASISGYGSALQDGDGSLESHLLTGTANSVISGRVAFSFGFEGPAVSVDTACSSSLVALHLAVKALRSGECGLALAGAVTVLASPTWFVWGSRQLGLAPDGRCKPFSAAADGMGLAEGAGMLVLERLSDARRHGHEVLAVIRGSAVNQDGASNGLTAPNGPSQQRVIQAALAAAGLTPADIDAVEAHGTGTELGDPIEAQALLAAYGHNRDPERPLWVGSVKSNIGHTQAAAGMAGLIKMVLALRHGVLPRTLHVDEPTPHVDWSGGVRLLSEAVGWPAGDRPRRAGVSSFGMSGTNAHVILEEDPAAEENPAEDAGEPAAAAEEAPALPVLRGAPAAWLVSSRSAAGLPAQARRLAAFLASRSGAEQAGDTGPAGPADEVTDIGWSLATTRATFEHRAVILGADLGELTSGLSAVAAGDPAPGVVSGVVPPGGTSRVGFLFAGQGAQRAGMGRELYAASPVFASVFDQACALLEAELGLPVREVVLGDDDDERADQTVYAQAGLFAVEAGLVAVLAAAGIVPDAVAGHSVGEIAAAHAAGVLSLADACRLVAARGRLMQALPDGGAMAAVEATEAEMAEALDGLDGVELAAVNGPSSVVVSGDAEAVDGLIEVWRERGRRVRRLRVSHAFHSARMDPALAELDAVAAGLDHGVPAVTWAGALTGEPITAPDPGYWTAQARRPVRFADAVTTLAGQGVSVFIEIGPDTTLSALGQAALAGPAAGDGGESAPGAGFIPVLRPRTPVRESVLTAFARAHVRGVAVNWAAVLPPGRRVALPTYAFARQWFWAKPATSGIATGEGASTEAERRFWAAVERGDLATVAGTLAVDASRPLSEVLPALWSWRQRERHEAVTANWRYRISWEPVTDPGPARLSGTWLVVADAAAGGLSAELLPVLSARGAEPVLVEIAPDQTGREALAARMAESLTAAGSAPVAGVLSLLALDETPLHGFPVVPAGLARTLGLVQALGDAGVQAPLWVLTREAVATRPGEAPAGPAQAQVWGLGRVVALEHPGRWGGLIDVPATLDEPAAGRLAAVLAGCGEDQVAIRGAGILGRRLVRASLAHDGGERRTARGTALITGDAGTIAGTTARWLAERGAENLVLAGRSGPAAPGAANLAAVLAGSGATVGVFAADLARRDETAGLLDRIGRGETPLTAVFHTAGAEQATAVADTTVADLAHVLGEKAAGAIWLDELTQAMNLDAFVLFSSISATWGSGRQAGSAAANAFLDAVVDGRRGRGLAATSVAWGPWAGLGLANGDDGEQMRRRGLRLMDPDQGIRALGQALDNADTSVTVADVDWSRFAATFTLRRPSPLIAGLPEVSPPADAGSAAPVSVTALGRQLAGLPAPEQTRILLDLTRSRIATVLGHASIEDVQADWAFTDLGFDSLTAVELRDRLNAATGLRLPATLVFDHPTPMAVAEFLRSRLTGDAESAGRATAAVLRSAAPDEPIAIVGIGCRFPGGVETPEGLWELLAAGTDVIGEFPRDRGWNTEDLFDPDPDNEGTSHIRSGGFLRAAGEFDPGFFGISPREALTMDPQQRLLLETSWEALERACIDPSSLRGSRTGVFAGGTFSHYGAGGSEGTLDGGLVTGTATSVLSGRVSYTLGLEGPALTVDTACSSGLVALHLAAQALRSGECTLALAGSAYVVASPLMFTDFSRQLGLAPDGRCKAFSADADGMGVAEGAGMLVLERLSDACRNGRRVLALVVGSAVNQDGASNGLTAPNGPSQQRVIRDALASAGVSAADVDAVEAHGTGTPLGDPIEAQALLATYGQDRPEGRPLWLGSVKSNIGHAQQAAGTAGLIKMVLALRHGLLPRTLHAQERSPHVDWSAGDVRLLTEARPWSPGDRPRRAGVSAFGISGTNAHVILQEAPPSAEDTAPGAENTAPAADDTAPAGEGTAPDGTGGAEPMTAATPPVLPAAPPVWLLSARSHAGLAAQARRLASFVTAAPELDPADVGWSLAVSRSVFEHRAAVVGADRDELMAGLSALAAEGRAPGVSTGLASGVGKIAFVFPGQGAQWAGMGRELAASSPIFAARLAECGAALAPYVGWSLDDVLAGREGAPGLERADVVQPLLWAVMVSLAAVWEAAGVTPDAVVGHSQGEIAAACVAGILSLEDAAKVVAVRSRALSGLAASAGMLSVVMPVASVEELLAANASWTERLSVAAVNGPATTVVSGDLEALDDFERELSARRVLRWRIPQTDFVAHSARVEELRDGLVRDLAGITARAGRVAMFSSVTGRRADGPELDAGYWYANVRERVRFQDAVVALAEAGCRTFVEVSPHPVLTSAISETLEEAGGPADPLITGTVEREAGGPARFLASLARVHVRGVKVDWARVLPAGRLVELPTYAFQRQHYWLHQAGARPASARRRDSSVLDDWRYRVSWAPVADPAPARLSGTWLLVAGESGATRAEEVTRALTGHGARVAGITIDPAGFDREALADRIRAIAGEGPVAGVLSLLALDQTPLARWPSVPAGLAGTLTLVQALGDAGIAAPLWVATSGAVATAPEEALTGPVQAQAWGLSRVAALEHPDRWGGLVDLPAGLDEPAAARLAAVLAGCDEDQVAIRAGGIRARRLVRAPRPGRDGEPWTPRGSVLITGGTGAIGGHVARWLADGGAPRVVLVSRSGPAAAGSASLAAELAIRGTTVEILAGDTGDRSDLTGLLERIAATGPALTAVMHTAGVVDNGILDRLDPARLASVLAAKATSAALLDELTADLDLDAFVLFSSAAATFGAGGQGNYAAANAYLDALAENRKARGLPALSVAWGPWAGGGVAQASEATRQRLSRNRWEVLMEPRLAVQALADALGGPDSVLTVMDIDWKLIESSGGEHEMRQAPFLRDLAEVQRMAAASGAGARVKDELIGQLAALPPAQREQKLIGLVQTYVADVLAYPSPEAVQAGRAFSDLGFDSLTAVELRNRLSAAVGLRLPASLLFDYPTPAALAEHLRAELLGDESTTSAPVTTAAADGEPIAIVGMGCRFPGGVRTPDQLWELLISGTDAISGFPGDRGWDLDRLYHSDPGHSGTTYVRAGGFVHEAGEFDPGFFGISPREALAMDPQQRLLLETSWEALERAGIAPASLRGSRTGVFVGGYSSGYAAVGQQTGADGAAGLEGHLMAGNATSVISGRVAYTLGLEGPAVTIDTACSSSLVALHLAARALRSGECTMALAGGVTIMATPWDLVVFSRQRGLAPDGRSKAFGADADGMGMAEGVGVLVLERLSDAQRNGHQVLAVIRGSATNQDGASNGLTAPNGPSQQRVIRAALADARLSPADVDVVEAHGTGTPLGDPIEAQALLATYGQDRPDGRPLWLGSVKSNIGHTQAAAGVAGVMKMVLALRHRRLPRSLHCETPSPHVDWSAGEVRLLRETVEWQPNGRPRRAGVSAFGISGTNAHTIIEEAPGLPAEPNESIEPAEPIEPAGPARPAVLTGGSRAWLVSGRTPDGLRAQAARLAEFVSARADQDPDDITDITDVAWSLATSRSSFEHRAVVLGVDRETLTSGLAALAAGGSAPTVVSGAVPAGRPKVGLLFAGQGAQRAGMGRELYAASPAFAAAFDQACALLEAELELPIREVVLGDEDDERADQTVYAQTGLFAVEVGLVALLAEAGIVPDAVAGHSVGEIAAAHAAGVLTLADASRLVAARARLMQDLPAGGAMAAVEAGEAEMAETLDGLPGVEIAAVNGPSAVVISGDSEAVGQVLETWRERGRRVRRLRVSHAFHSARMDPVLDELRRVATGLEHRTPTVTWAGACDGTILTAPEPGYWPAQARQAVRFADAVAALAGQGVSVFMEIGPDATLSAMGPAALPAAEAARAETEAAGAAEPVFIPLLRPRTSAADAVLTALARAHVHGIGVDWTRVLPAGTRVDLPTYAFRRQRFWPLGPHKLRIGPVTGDDHAGGAAEARFWAAVESGDRPALSEALAVDDRRLDDLLPVLAAWRRRERDRSATDTWRYRISWAPVADPEPVTLSGTWLVVTGTADAEPAGRCVQALTGHGAEAVVVRISAETTREALAAELGRAGVARASGVVSLLALDETPLPDRPAVTGGLAATLSLIQALGDAQAQAPLWVLTSGAVATDPGEPPARPLQAQVWGLGRVAGLEHPERWGGLIDLPAGLDDRAAGRLCAVLAGNGEDQVAIRSAGIRARRLVRAPRPQRDETWRPRGTALITGGTGWIGGHVARWLAGRGAPRVVLTSRSGVAAPGAAGLAAELAAAGTTVGVVAADTARRADVAGLLGWIAAGGPPLTAVMHAAGTGQATALQDTTLDELAGLAAVKTAGTTHLDELTADLGLDAFVLFSSVSATWGSGLHPGYAAVNAFLDALAENRKARGLPALSVAWGPWDGDGMSDSEGKAQMVRRGLRLLDPGLGIRALSQAIDGGETALTVADLDWAAFAPTFTLRRPSPLIESLSEVAEALSGEGTEADGPAGSAGSALAERLAALPRDEQEQVLVELVRTEAAGVLSYPSIDDIPADRPFSDLGADSLTAVELRDRLGAATGLRLSATLLFDYTSPAAVAGHLRTMLVPEGVSPSQPVLAELDKLETMLSAVAGADDDAARITARLEAVVARWKETTTGSRTATVAEDLESSSDEEVFEFIGKELGIH</sequence>
<feature type="domain" description="Carrier" evidence="9">
    <location>
        <begin position="1509"/>
        <end position="1584"/>
    </location>
</feature>
<proteinExistence type="predicted"/>
<dbReference type="NCBIfam" id="NF045894">
    <property type="entry name" value="PKS_plus_SDR"/>
    <property type="match status" value="2"/>
</dbReference>
<dbReference type="InterPro" id="IPR041618">
    <property type="entry name" value="PKS_DE"/>
</dbReference>
<dbReference type="InterPro" id="IPR013968">
    <property type="entry name" value="PKS_KR"/>
</dbReference>
<dbReference type="InterPro" id="IPR020806">
    <property type="entry name" value="PKS_PP-bd"/>
</dbReference>
<dbReference type="CDD" id="cd00833">
    <property type="entry name" value="PKS"/>
    <property type="match status" value="3"/>
</dbReference>
<dbReference type="InterPro" id="IPR036736">
    <property type="entry name" value="ACP-like_sf"/>
</dbReference>
<evidence type="ECO:0000313" key="12">
    <source>
        <dbReference type="Proteomes" id="UP000578449"/>
    </source>
</evidence>
<dbReference type="PROSITE" id="PS00012">
    <property type="entry name" value="PHOSPHOPANTETHEINE"/>
    <property type="match status" value="3"/>
</dbReference>
<dbReference type="Gene3D" id="1.10.1200.10">
    <property type="entry name" value="ACP-like"/>
    <property type="match status" value="3"/>
</dbReference>
<gene>
    <name evidence="11" type="ORF">HNP84_004376</name>
</gene>
<dbReference type="Pfam" id="PF08659">
    <property type="entry name" value="KR"/>
    <property type="match status" value="3"/>
</dbReference>
<dbReference type="InterPro" id="IPR001227">
    <property type="entry name" value="Ac_transferase_dom_sf"/>
</dbReference>
<protein>
    <submittedName>
        <fullName evidence="11">Acyl transferase domain-containing protein/acyl carrier protein</fullName>
    </submittedName>
</protein>
<dbReference type="SMART" id="SM00823">
    <property type="entry name" value="PKS_PP"/>
    <property type="match status" value="3"/>
</dbReference>
<dbReference type="Proteomes" id="UP000578449">
    <property type="component" value="Unassembled WGS sequence"/>
</dbReference>
<dbReference type="FunFam" id="1.10.1200.10:FF:000007">
    <property type="entry name" value="Probable polyketide synthase pks17"/>
    <property type="match status" value="3"/>
</dbReference>
<dbReference type="Pfam" id="PF02801">
    <property type="entry name" value="Ketoacyl-synt_C"/>
    <property type="match status" value="3"/>
</dbReference>
<dbReference type="InterPro" id="IPR009081">
    <property type="entry name" value="PP-bd_ACP"/>
</dbReference>
<dbReference type="Gene3D" id="3.40.366.10">
    <property type="entry name" value="Malonyl-Coenzyme A Acyl Carrier Protein, domain 2"/>
    <property type="match status" value="3"/>
</dbReference>
<dbReference type="SUPFAM" id="SSF53901">
    <property type="entry name" value="Thiolase-like"/>
    <property type="match status" value="3"/>
</dbReference>
<dbReference type="PROSITE" id="PS52004">
    <property type="entry name" value="KS3_2"/>
    <property type="match status" value="3"/>
</dbReference>
<dbReference type="InterPro" id="IPR032821">
    <property type="entry name" value="PKS_assoc"/>
</dbReference>
<keyword evidence="7" id="KW-0012">Acyltransferase</keyword>
<evidence type="ECO:0000256" key="1">
    <source>
        <dbReference type="ARBA" id="ARBA00001957"/>
    </source>
</evidence>
<dbReference type="Gene3D" id="6.10.140.1830">
    <property type="match status" value="2"/>
</dbReference>
<dbReference type="InterPro" id="IPR015083">
    <property type="entry name" value="NorB/c/GfsB-D-like_docking"/>
</dbReference>
<keyword evidence="3" id="KW-0597">Phosphoprotein</keyword>
<dbReference type="GO" id="GO:0006633">
    <property type="term" value="P:fatty acid biosynthetic process"/>
    <property type="evidence" value="ECO:0007669"/>
    <property type="project" value="InterPro"/>
</dbReference>
<feature type="domain" description="Carrier" evidence="9">
    <location>
        <begin position="4613"/>
        <end position="4688"/>
    </location>
</feature>
<organism evidence="11 12">
    <name type="scientific">Thermocatellispora tengchongensis</name>
    <dbReference type="NCBI Taxonomy" id="1073253"/>
    <lineage>
        <taxon>Bacteria</taxon>
        <taxon>Bacillati</taxon>
        <taxon>Actinomycetota</taxon>
        <taxon>Actinomycetes</taxon>
        <taxon>Streptosporangiales</taxon>
        <taxon>Streptosporangiaceae</taxon>
        <taxon>Thermocatellispora</taxon>
    </lineage>
</organism>
<dbReference type="Pfam" id="PF00550">
    <property type="entry name" value="PP-binding"/>
    <property type="match status" value="3"/>
</dbReference>
<dbReference type="SUPFAM" id="SSF52151">
    <property type="entry name" value="FabD/lysophospholipase-like"/>
    <property type="match status" value="3"/>
</dbReference>
<dbReference type="InterPro" id="IPR050091">
    <property type="entry name" value="PKS_NRPS_Biosynth_Enz"/>
</dbReference>
<dbReference type="InterPro" id="IPR014043">
    <property type="entry name" value="Acyl_transferase_dom"/>
</dbReference>
<dbReference type="Gene3D" id="3.30.70.3290">
    <property type="match status" value="3"/>
</dbReference>
<dbReference type="SUPFAM" id="SSF101173">
    <property type="entry name" value="Docking domain B of the erythromycin polyketide synthase (DEBS)"/>
    <property type="match status" value="1"/>
</dbReference>
<dbReference type="InterPro" id="IPR014031">
    <property type="entry name" value="Ketoacyl_synth_C"/>
</dbReference>
<dbReference type="FunFam" id="3.40.366.10:FF:000002">
    <property type="entry name" value="Probable polyketide synthase 2"/>
    <property type="match status" value="1"/>
</dbReference>
<comment type="caution">
    <text evidence="11">The sequence shown here is derived from an EMBL/GenBank/DDBJ whole genome shotgun (WGS) entry which is preliminary data.</text>
</comment>
<dbReference type="InterPro" id="IPR006162">
    <property type="entry name" value="Ppantetheine_attach_site"/>
</dbReference>
<dbReference type="GO" id="GO:0004312">
    <property type="term" value="F:fatty acid synthase activity"/>
    <property type="evidence" value="ECO:0007669"/>
    <property type="project" value="TreeGrafter"/>
</dbReference>
<dbReference type="InterPro" id="IPR036291">
    <property type="entry name" value="NAD(P)-bd_dom_sf"/>
</dbReference>
<dbReference type="SMART" id="SM01294">
    <property type="entry name" value="PKS_PP_betabranch"/>
    <property type="match status" value="3"/>
</dbReference>
<dbReference type="RefSeq" id="WP_185051516.1">
    <property type="nucleotide sequence ID" value="NZ_BAABIX010000007.1"/>
</dbReference>
<evidence type="ECO:0000259" key="10">
    <source>
        <dbReference type="PROSITE" id="PS52004"/>
    </source>
</evidence>
<dbReference type="PROSITE" id="PS00606">
    <property type="entry name" value="KS3_1"/>
    <property type="match status" value="3"/>
</dbReference>
<feature type="domain" description="Ketosynthase family 3 (KS3)" evidence="10">
    <location>
        <begin position="3134"/>
        <end position="3564"/>
    </location>
</feature>
<dbReference type="PROSITE" id="PS50075">
    <property type="entry name" value="CARRIER"/>
    <property type="match status" value="3"/>
</dbReference>
<evidence type="ECO:0000256" key="8">
    <source>
        <dbReference type="SAM" id="MobiDB-lite"/>
    </source>
</evidence>
<dbReference type="EMBL" id="JACHGN010000008">
    <property type="protein sequence ID" value="MBB5134644.1"/>
    <property type="molecule type" value="Genomic_DNA"/>
</dbReference>
<keyword evidence="2" id="KW-0596">Phosphopantetheine</keyword>
<evidence type="ECO:0000313" key="11">
    <source>
        <dbReference type="EMBL" id="MBB5134644.1"/>
    </source>
</evidence>
<evidence type="ECO:0000256" key="4">
    <source>
        <dbReference type="ARBA" id="ARBA00022679"/>
    </source>
</evidence>
<feature type="domain" description="Ketosynthase family 3 (KS3)" evidence="10">
    <location>
        <begin position="33"/>
        <end position="458"/>
    </location>
</feature>
<dbReference type="Gene3D" id="3.40.47.10">
    <property type="match status" value="3"/>
</dbReference>
<feature type="compositionally biased region" description="Low complexity" evidence="8">
    <location>
        <begin position="2041"/>
        <end position="2059"/>
    </location>
</feature>
<dbReference type="SUPFAM" id="SSF47336">
    <property type="entry name" value="ACP-like"/>
    <property type="match status" value="3"/>
</dbReference>
<keyword evidence="6" id="KW-0511">Multifunctional enzyme</keyword>
<dbReference type="InterPro" id="IPR036299">
    <property type="entry name" value="Polyketide_synth_docking_sf"/>
</dbReference>
<dbReference type="SMART" id="SM00825">
    <property type="entry name" value="PKS_KS"/>
    <property type="match status" value="3"/>
</dbReference>
<dbReference type="CDD" id="cd08952">
    <property type="entry name" value="KR_1_SDR_x"/>
    <property type="match status" value="3"/>
</dbReference>
<evidence type="ECO:0000256" key="2">
    <source>
        <dbReference type="ARBA" id="ARBA00022450"/>
    </source>
</evidence>
<dbReference type="GO" id="GO:0004315">
    <property type="term" value="F:3-oxoacyl-[acyl-carrier-protein] synthase activity"/>
    <property type="evidence" value="ECO:0007669"/>
    <property type="project" value="InterPro"/>
</dbReference>
<feature type="region of interest" description="Disordered" evidence="8">
    <location>
        <begin position="2031"/>
        <end position="2075"/>
    </location>
</feature>
<keyword evidence="12" id="KW-1185">Reference proteome</keyword>
<keyword evidence="5" id="KW-0045">Antibiotic biosynthesis</keyword>
<name>A0A840P0B0_9ACTN</name>
<dbReference type="Pfam" id="PF18369">
    <property type="entry name" value="PKS_DE"/>
    <property type="match status" value="2"/>
</dbReference>
<dbReference type="SMART" id="SM00822">
    <property type="entry name" value="PKS_KR"/>
    <property type="match status" value="3"/>
</dbReference>
<dbReference type="GO" id="GO:0031177">
    <property type="term" value="F:phosphopantetheine binding"/>
    <property type="evidence" value="ECO:0007669"/>
    <property type="project" value="InterPro"/>
</dbReference>
<dbReference type="InterPro" id="IPR014030">
    <property type="entry name" value="Ketoacyl_synth_N"/>
</dbReference>
<evidence type="ECO:0000256" key="7">
    <source>
        <dbReference type="ARBA" id="ARBA00023315"/>
    </source>
</evidence>
<accession>A0A840P0B0</accession>
<evidence type="ECO:0000256" key="3">
    <source>
        <dbReference type="ARBA" id="ARBA00022553"/>
    </source>
</evidence>
<dbReference type="SMART" id="SM00827">
    <property type="entry name" value="PKS_AT"/>
    <property type="match status" value="3"/>
</dbReference>
<dbReference type="PANTHER" id="PTHR43775">
    <property type="entry name" value="FATTY ACID SYNTHASE"/>
    <property type="match status" value="1"/>
</dbReference>
<feature type="domain" description="Ketosynthase family 3 (KS3)" evidence="10">
    <location>
        <begin position="1605"/>
        <end position="2029"/>
    </location>
</feature>
<dbReference type="FunFam" id="3.40.47.10:FF:000019">
    <property type="entry name" value="Polyketide synthase type I"/>
    <property type="match status" value="3"/>
</dbReference>
<dbReference type="SUPFAM" id="SSF55048">
    <property type="entry name" value="Probable ACP-binding domain of malonyl-CoA ACP transacylase"/>
    <property type="match status" value="3"/>
</dbReference>
<dbReference type="Pfam" id="PF08990">
    <property type="entry name" value="Docking"/>
    <property type="match status" value="1"/>
</dbReference>
<dbReference type="InterPro" id="IPR016035">
    <property type="entry name" value="Acyl_Trfase/lysoPLipase"/>
</dbReference>
<comment type="cofactor">
    <cofactor evidence="1">
        <name>pantetheine 4'-phosphate</name>
        <dbReference type="ChEBI" id="CHEBI:47942"/>
    </cofactor>
</comment>